<dbReference type="PANTHER" id="PTHR46951:SF2">
    <property type="entry name" value="BED-TYPE DOMAIN-CONTAINING PROTEIN"/>
    <property type="match status" value="1"/>
</dbReference>
<feature type="compositionally biased region" description="Gly residues" evidence="4">
    <location>
        <begin position="783"/>
        <end position="796"/>
    </location>
</feature>
<dbReference type="InterPro" id="IPR012337">
    <property type="entry name" value="RNaseH-like_sf"/>
</dbReference>
<keyword evidence="1" id="KW-0479">Metal-binding</keyword>
<protein>
    <submittedName>
        <fullName evidence="5">Uncharacterized protein</fullName>
    </submittedName>
</protein>
<keyword evidence="2" id="KW-0863">Zinc-finger</keyword>
<organism evidence="5">
    <name type="scientific">Zea mays</name>
    <name type="common">Maize</name>
    <dbReference type="NCBI Taxonomy" id="4577"/>
    <lineage>
        <taxon>Eukaryota</taxon>
        <taxon>Viridiplantae</taxon>
        <taxon>Streptophyta</taxon>
        <taxon>Embryophyta</taxon>
        <taxon>Tracheophyta</taxon>
        <taxon>Spermatophyta</taxon>
        <taxon>Magnoliopsida</taxon>
        <taxon>Liliopsida</taxon>
        <taxon>Poales</taxon>
        <taxon>Poaceae</taxon>
        <taxon>PACMAD clade</taxon>
        <taxon>Panicoideae</taxon>
        <taxon>Andropogonodae</taxon>
        <taxon>Andropogoneae</taxon>
        <taxon>Tripsacinae</taxon>
        <taxon>Zea</taxon>
    </lineage>
</organism>
<dbReference type="PROSITE" id="PS50808">
    <property type="entry name" value="ZF_BED"/>
    <property type="match status" value="1"/>
</dbReference>
<dbReference type="AlphaFoldDB" id="A0A1D6QPW8"/>
<sequence length="865" mass="98653">MSDEDRDRDRVWLHGEKVGAGFKCKYCRETKSGGGGTRLKEHLAHRGKNVKKCPSVALDIEAYFQLDIDKTKEKKSSRFRQQLRADETARTHFGDDEYEDELKAALHQSCVEHEFSQRAGARDYNLAQASGLRQQRIDIGPWTSKGRSSKEILGRAWAKACHAIGISGQKVDNPYFRAAIMESQKQGVGVKLPTGREIDGKYLDENVKEFQKEFQKEIEKWKIEWNEFGATLMCESWTGPTQKSIINFLVYCNGMMYFLKTIDATGEVQDHKFIMQEIKNVLKIIEPENVVQIVTDNGDMSDEDRDRERDRDRVWLHGEKVGAGVGVKLPTGREIDGKYLDENVKEFQKEIEKWKIEWNEFGATLMCESWTGPTQKSIINFLVYCNGMMYFLKTVDATGEVQDHKFIMQKAIGGELVKWNATRFGTNYMFLESFMRKKDKFMVWFMSPEFRHSRYFLPEMGRYVFDNITNVEWWENMQYVLDEVEPLYVFLRFADQEKSPTLGEVLMQYTNTKHTYQSKFENDSARYKMIMDVVDARMNTVMTDTYVQPACALHPYVNYVMGTTSNLMADLRKGVERMFDSNTAAMALQEYDFFKRKIGDFSSDLARRMAVDRGTSPSSWWSMFGSDTPTLQRVAKRLLSQCVSSSGSTGTPEPSEFDPALAFMDLSLHRHNEAIRDWMERGRSNAPPTLDEDSPISDTPLPSTLFTSLVREQGGTEEVQEWADETVGDTHLGKRKTRLGPSDRKGKRVKITDQIEEEEEDEDSDDNTTDPSAGDDGSHGDAGLYGVGGSGAGGSGEAPPSIMYGCRNYGPPPPPFSNLSNMYPPGPQYGYGQVPAAPAYHYQYDGLDQYHDPSNMPEYYHYDSS</sequence>
<dbReference type="InterPro" id="IPR003656">
    <property type="entry name" value="Znf_BED"/>
</dbReference>
<dbReference type="PANTHER" id="PTHR46951">
    <property type="entry name" value="BED-TYPE DOMAIN-CONTAINING PROTEIN"/>
    <property type="match status" value="1"/>
</dbReference>
<dbReference type="Pfam" id="PF04937">
    <property type="entry name" value="DUF659"/>
    <property type="match status" value="2"/>
</dbReference>
<keyword evidence="3" id="KW-0862">Zinc</keyword>
<feature type="compositionally biased region" description="Acidic residues" evidence="4">
    <location>
        <begin position="754"/>
        <end position="768"/>
    </location>
</feature>
<feature type="region of interest" description="Disordered" evidence="4">
    <location>
        <begin position="682"/>
        <end position="824"/>
    </location>
</feature>
<dbReference type="GO" id="GO:0008270">
    <property type="term" value="F:zinc ion binding"/>
    <property type="evidence" value="ECO:0007669"/>
    <property type="project" value="UniProtKB-KW"/>
</dbReference>
<evidence type="ECO:0000256" key="1">
    <source>
        <dbReference type="ARBA" id="ARBA00022723"/>
    </source>
</evidence>
<feature type="compositionally biased region" description="Polar residues" evidence="4">
    <location>
        <begin position="696"/>
        <end position="707"/>
    </location>
</feature>
<dbReference type="GO" id="GO:0003677">
    <property type="term" value="F:DNA binding"/>
    <property type="evidence" value="ECO:0007669"/>
    <property type="project" value="InterPro"/>
</dbReference>
<name>A0A1D6QPW8_MAIZE</name>
<evidence type="ECO:0000256" key="4">
    <source>
        <dbReference type="SAM" id="MobiDB-lite"/>
    </source>
</evidence>
<dbReference type="EMBL" id="CM000780">
    <property type="protein sequence ID" value="AQK59576.1"/>
    <property type="molecule type" value="Genomic_DNA"/>
</dbReference>
<dbReference type="InParanoid" id="A0A1D6QPW8"/>
<reference evidence="5" key="1">
    <citation type="submission" date="2015-12" db="EMBL/GenBank/DDBJ databases">
        <title>Update maize B73 reference genome by single molecule sequencing technologies.</title>
        <authorList>
            <consortium name="Maize Genome Sequencing Project"/>
            <person name="Ware D."/>
        </authorList>
    </citation>
    <scope>NUCLEOTIDE SEQUENCE</scope>
    <source>
        <tissue evidence="5">Seedling</tissue>
    </source>
</reference>
<dbReference type="SUPFAM" id="SSF53098">
    <property type="entry name" value="Ribonuclease H-like"/>
    <property type="match status" value="1"/>
</dbReference>
<evidence type="ECO:0000256" key="2">
    <source>
        <dbReference type="ARBA" id="ARBA00022771"/>
    </source>
</evidence>
<accession>A0A1D6QPW8</accession>
<feature type="compositionally biased region" description="Acidic residues" evidence="4">
    <location>
        <begin position="718"/>
        <end position="727"/>
    </location>
</feature>
<gene>
    <name evidence="5" type="ORF">ZEAMMB73_Zm00001d053521</name>
</gene>
<evidence type="ECO:0000256" key="3">
    <source>
        <dbReference type="ARBA" id="ARBA00022833"/>
    </source>
</evidence>
<evidence type="ECO:0000313" key="5">
    <source>
        <dbReference type="EMBL" id="AQK59576.1"/>
    </source>
</evidence>
<proteinExistence type="predicted"/>
<dbReference type="InterPro" id="IPR007021">
    <property type="entry name" value="DUF659"/>
</dbReference>